<gene>
    <name evidence="1" type="ORF">GCM10014715_29560</name>
</gene>
<evidence type="ECO:0000313" key="1">
    <source>
        <dbReference type="EMBL" id="GHE73303.1"/>
    </source>
</evidence>
<accession>A0A919DRU2</accession>
<dbReference type="Proteomes" id="UP000641386">
    <property type="component" value="Unassembled WGS sequence"/>
</dbReference>
<reference evidence="1" key="1">
    <citation type="journal article" date="2014" name="Int. J. Syst. Evol. Microbiol.">
        <title>Complete genome sequence of Corynebacterium casei LMG S-19264T (=DSM 44701T), isolated from a smear-ripened cheese.</title>
        <authorList>
            <consortium name="US DOE Joint Genome Institute (JGI-PGF)"/>
            <person name="Walter F."/>
            <person name="Albersmeier A."/>
            <person name="Kalinowski J."/>
            <person name="Ruckert C."/>
        </authorList>
    </citation>
    <scope>NUCLEOTIDE SEQUENCE</scope>
    <source>
        <strain evidence="1">JCM 3302</strain>
    </source>
</reference>
<dbReference type="AlphaFoldDB" id="A0A919DRU2"/>
<organism evidence="1 2">
    <name type="scientific">Streptomyces spiralis</name>
    <dbReference type="NCBI Taxonomy" id="66376"/>
    <lineage>
        <taxon>Bacteria</taxon>
        <taxon>Bacillati</taxon>
        <taxon>Actinomycetota</taxon>
        <taxon>Actinomycetes</taxon>
        <taxon>Kitasatosporales</taxon>
        <taxon>Streptomycetaceae</taxon>
        <taxon>Streptomyces</taxon>
    </lineage>
</organism>
<reference evidence="1" key="2">
    <citation type="submission" date="2020-09" db="EMBL/GenBank/DDBJ databases">
        <authorList>
            <person name="Sun Q."/>
            <person name="Ohkuma M."/>
        </authorList>
    </citation>
    <scope>NUCLEOTIDE SEQUENCE</scope>
    <source>
        <strain evidence="1">JCM 3302</strain>
    </source>
</reference>
<name>A0A919DRU2_9ACTN</name>
<comment type="caution">
    <text evidence="1">The sequence shown here is derived from an EMBL/GenBank/DDBJ whole genome shotgun (WGS) entry which is preliminary data.</text>
</comment>
<keyword evidence="2" id="KW-1185">Reference proteome</keyword>
<evidence type="ECO:0000313" key="2">
    <source>
        <dbReference type="Proteomes" id="UP000641386"/>
    </source>
</evidence>
<proteinExistence type="predicted"/>
<protein>
    <submittedName>
        <fullName evidence="1">Uncharacterized protein</fullName>
    </submittedName>
</protein>
<sequence>MPELAPALGSVVEARHRRAAAVTAENQVMQTIRAVVSSIMFTAALVAVLTDWWTDPPEHGRCSGRRWPCHRWVARP</sequence>
<dbReference type="EMBL" id="BNBC01000011">
    <property type="protein sequence ID" value="GHE73303.1"/>
    <property type="molecule type" value="Genomic_DNA"/>
</dbReference>
<dbReference type="RefSeq" id="WP_189900389.1">
    <property type="nucleotide sequence ID" value="NZ_BNBC01000011.1"/>
</dbReference>